<dbReference type="GO" id="GO:0000160">
    <property type="term" value="P:phosphorelay signal transduction system"/>
    <property type="evidence" value="ECO:0007669"/>
    <property type="project" value="UniProtKB-KW"/>
</dbReference>
<dbReference type="AlphaFoldDB" id="A0A419F3H7"/>
<evidence type="ECO:0000256" key="3">
    <source>
        <dbReference type="PROSITE-ProRule" id="PRU00169"/>
    </source>
</evidence>
<dbReference type="InterPro" id="IPR001789">
    <property type="entry name" value="Sig_transdc_resp-reg_receiver"/>
</dbReference>
<dbReference type="Pfam" id="PF00072">
    <property type="entry name" value="Response_reg"/>
    <property type="match status" value="1"/>
</dbReference>
<keyword evidence="2" id="KW-0902">Two-component regulatory system</keyword>
<evidence type="ECO:0000259" key="5">
    <source>
        <dbReference type="PROSITE" id="PS50110"/>
    </source>
</evidence>
<dbReference type="PROSITE" id="PS50110">
    <property type="entry name" value="RESPONSE_REGULATORY"/>
    <property type="match status" value="1"/>
</dbReference>
<dbReference type="Gene3D" id="3.40.50.2300">
    <property type="match status" value="1"/>
</dbReference>
<feature type="domain" description="Response regulatory" evidence="5">
    <location>
        <begin position="7"/>
        <end position="121"/>
    </location>
</feature>
<keyword evidence="1 3" id="KW-0597">Phosphoprotein</keyword>
<dbReference type="CDD" id="cd02205">
    <property type="entry name" value="CBS_pair_SF"/>
    <property type="match status" value="1"/>
</dbReference>
<dbReference type="PANTHER" id="PTHR44591">
    <property type="entry name" value="STRESS RESPONSE REGULATOR PROTEIN 1"/>
    <property type="match status" value="1"/>
</dbReference>
<protein>
    <submittedName>
        <fullName evidence="7">Response regulator</fullName>
    </submittedName>
</protein>
<comment type="caution">
    <text evidence="7">The sequence shown here is derived from an EMBL/GenBank/DDBJ whole genome shotgun (WGS) entry which is preliminary data.</text>
</comment>
<dbReference type="InterPro" id="IPR046342">
    <property type="entry name" value="CBS_dom_sf"/>
</dbReference>
<dbReference type="SMART" id="SM00116">
    <property type="entry name" value="CBS"/>
    <property type="match status" value="1"/>
</dbReference>
<dbReference type="EMBL" id="QZKI01000034">
    <property type="protein sequence ID" value="RJP73034.1"/>
    <property type="molecule type" value="Genomic_DNA"/>
</dbReference>
<sequence>MEEKTIQVLLVDDEERIRSTATTLFKKRGFNVVTASTGAEAIEKIKKNGFDVVVLDVKMPDMDGNEVLHKIKKLKPALEVILLTGYGSPDSALAGMRQGAFAYLTKPCDIDLLTLKIREAFFKGKGMADVDRRVRDLMVPLTSFSSVRMDWTVAEAIEVLLGHKTIVTATVEEEPVEVVIGTKTIITTTVDEGIHRCVLVRDKSDKVMGVLSFTDFLQGLESTYMRLVEERPSVVDRAGADAQNHSGIFTKMVRDLGRKPVRELMADKPPTIDADATLLEAANRLLSLNVRRLLVMHGDKVMGVIREKDIMFEMAKIIR</sequence>
<gene>
    <name evidence="7" type="ORF">C4532_05055</name>
</gene>
<name>A0A419F3H7_9BACT</name>
<dbReference type="InterPro" id="IPR000644">
    <property type="entry name" value="CBS_dom"/>
</dbReference>
<dbReference type="PANTHER" id="PTHR44591:SF14">
    <property type="entry name" value="PROTEIN PILG"/>
    <property type="match status" value="1"/>
</dbReference>
<dbReference type="Proteomes" id="UP000285961">
    <property type="component" value="Unassembled WGS sequence"/>
</dbReference>
<evidence type="ECO:0000256" key="1">
    <source>
        <dbReference type="ARBA" id="ARBA00022553"/>
    </source>
</evidence>
<evidence type="ECO:0000256" key="2">
    <source>
        <dbReference type="ARBA" id="ARBA00023012"/>
    </source>
</evidence>
<dbReference type="InterPro" id="IPR050595">
    <property type="entry name" value="Bact_response_regulator"/>
</dbReference>
<dbReference type="PROSITE" id="PS51371">
    <property type="entry name" value="CBS"/>
    <property type="match status" value="1"/>
</dbReference>
<dbReference type="SMART" id="SM00448">
    <property type="entry name" value="REC"/>
    <property type="match status" value="1"/>
</dbReference>
<keyword evidence="4" id="KW-0129">CBS domain</keyword>
<dbReference type="InterPro" id="IPR011006">
    <property type="entry name" value="CheY-like_superfamily"/>
</dbReference>
<dbReference type="SUPFAM" id="SSF54631">
    <property type="entry name" value="CBS-domain pair"/>
    <property type="match status" value="1"/>
</dbReference>
<dbReference type="Gene3D" id="3.10.580.10">
    <property type="entry name" value="CBS-domain"/>
    <property type="match status" value="1"/>
</dbReference>
<dbReference type="SUPFAM" id="SSF52172">
    <property type="entry name" value="CheY-like"/>
    <property type="match status" value="1"/>
</dbReference>
<dbReference type="CDD" id="cd00156">
    <property type="entry name" value="REC"/>
    <property type="match status" value="1"/>
</dbReference>
<proteinExistence type="predicted"/>
<reference evidence="7 8" key="1">
    <citation type="journal article" date="2017" name="ISME J.">
        <title>Energy and carbon metabolisms in a deep terrestrial subsurface fluid microbial community.</title>
        <authorList>
            <person name="Momper L."/>
            <person name="Jungbluth S.P."/>
            <person name="Lee M.D."/>
            <person name="Amend J.P."/>
        </authorList>
    </citation>
    <scope>NUCLEOTIDE SEQUENCE [LARGE SCALE GENOMIC DNA]</scope>
    <source>
        <strain evidence="7">SURF_17</strain>
    </source>
</reference>
<evidence type="ECO:0000313" key="8">
    <source>
        <dbReference type="Proteomes" id="UP000285961"/>
    </source>
</evidence>
<accession>A0A419F3H7</accession>
<evidence type="ECO:0000259" key="6">
    <source>
        <dbReference type="PROSITE" id="PS51371"/>
    </source>
</evidence>
<feature type="modified residue" description="4-aspartylphosphate" evidence="3">
    <location>
        <position position="56"/>
    </location>
</feature>
<evidence type="ECO:0000256" key="4">
    <source>
        <dbReference type="PROSITE-ProRule" id="PRU00703"/>
    </source>
</evidence>
<organism evidence="7 8">
    <name type="scientific">Candidatus Abyssobacteria bacterium SURF_17</name>
    <dbReference type="NCBI Taxonomy" id="2093361"/>
    <lineage>
        <taxon>Bacteria</taxon>
        <taxon>Pseudomonadati</taxon>
        <taxon>Candidatus Hydrogenedentota</taxon>
        <taxon>Candidatus Abyssobacteria</taxon>
    </lineage>
</organism>
<evidence type="ECO:0000313" key="7">
    <source>
        <dbReference type="EMBL" id="RJP73034.1"/>
    </source>
</evidence>
<dbReference type="Pfam" id="PF00571">
    <property type="entry name" value="CBS"/>
    <property type="match status" value="1"/>
</dbReference>
<feature type="domain" description="CBS" evidence="6">
    <location>
        <begin position="265"/>
        <end position="319"/>
    </location>
</feature>